<gene>
    <name evidence="3" type="ORF">SAMN05216283_10828</name>
</gene>
<keyword evidence="3" id="KW-0489">Methyltransferase</keyword>
<dbReference type="EMBL" id="FONW01000008">
    <property type="protein sequence ID" value="SFF50890.1"/>
    <property type="molecule type" value="Genomic_DNA"/>
</dbReference>
<dbReference type="InterPro" id="IPR029063">
    <property type="entry name" value="SAM-dependent_MTases_sf"/>
</dbReference>
<dbReference type="CDD" id="cd02440">
    <property type="entry name" value="AdoMet_MTases"/>
    <property type="match status" value="1"/>
</dbReference>
<accession>A0A1I2JA62</accession>
<dbReference type="InterPro" id="IPR041698">
    <property type="entry name" value="Methyltransf_25"/>
</dbReference>
<evidence type="ECO:0000313" key="4">
    <source>
        <dbReference type="Proteomes" id="UP000198964"/>
    </source>
</evidence>
<evidence type="ECO:0000259" key="2">
    <source>
        <dbReference type="Pfam" id="PF13649"/>
    </source>
</evidence>
<feature type="domain" description="Methyltransferase" evidence="2">
    <location>
        <begin position="40"/>
        <end position="128"/>
    </location>
</feature>
<dbReference type="GO" id="GO:0008168">
    <property type="term" value="F:methyltransferase activity"/>
    <property type="evidence" value="ECO:0007669"/>
    <property type="project" value="UniProtKB-KW"/>
</dbReference>
<dbReference type="GO" id="GO:0032259">
    <property type="term" value="P:methylation"/>
    <property type="evidence" value="ECO:0007669"/>
    <property type="project" value="UniProtKB-KW"/>
</dbReference>
<reference evidence="3 4" key="1">
    <citation type="submission" date="2016-10" db="EMBL/GenBank/DDBJ databases">
        <authorList>
            <person name="de Groot N.N."/>
        </authorList>
    </citation>
    <scope>NUCLEOTIDE SEQUENCE [LARGE SCALE GENOMIC DNA]</scope>
    <source>
        <strain evidence="3 4">CGMCC 1.9156</strain>
    </source>
</reference>
<dbReference type="Proteomes" id="UP000198964">
    <property type="component" value="Unassembled WGS sequence"/>
</dbReference>
<sequence length="197" mass="21999">MKNFWDERFAGSNYVYGTAPNTFFKQELDKLTPGKLLLPGEGEGRNAVYAAQQGWQVLAFDSSYEGQKKALQLASNHQVELDYQLASYESMPIPEEAFDCIGLVYTHLPPIPRQALHQKLAAGLKPGGTLIMETFSKAQINNNTGGPRDINMLFSKKELAADFSSFSHLQFEELEMELDEGDFHQGHSALIRLIGVK</sequence>
<name>A0A1I2JA62_9BACT</name>
<evidence type="ECO:0000256" key="1">
    <source>
        <dbReference type="ARBA" id="ARBA00022679"/>
    </source>
</evidence>
<dbReference type="PANTHER" id="PTHR43861:SF3">
    <property type="entry name" value="PUTATIVE (AFU_ORTHOLOGUE AFUA_2G14390)-RELATED"/>
    <property type="match status" value="1"/>
</dbReference>
<dbReference type="SUPFAM" id="SSF53335">
    <property type="entry name" value="S-adenosyl-L-methionine-dependent methyltransferases"/>
    <property type="match status" value="1"/>
</dbReference>
<dbReference type="RefSeq" id="WP_093920546.1">
    <property type="nucleotide sequence ID" value="NZ_FONW01000008.1"/>
</dbReference>
<protein>
    <submittedName>
        <fullName evidence="3">Methyltransferase domain-containing protein</fullName>
    </submittedName>
</protein>
<proteinExistence type="predicted"/>
<keyword evidence="1 3" id="KW-0808">Transferase</keyword>
<dbReference type="Pfam" id="PF13649">
    <property type="entry name" value="Methyltransf_25"/>
    <property type="match status" value="1"/>
</dbReference>
<dbReference type="PANTHER" id="PTHR43861">
    <property type="entry name" value="TRANS-ACONITATE 2-METHYLTRANSFERASE-RELATED"/>
    <property type="match status" value="1"/>
</dbReference>
<evidence type="ECO:0000313" key="3">
    <source>
        <dbReference type="EMBL" id="SFF50890.1"/>
    </source>
</evidence>
<dbReference type="STRING" id="655355.SAMN05216283_10828"/>
<organism evidence="3 4">
    <name type="scientific">Sunxiuqinia elliptica</name>
    <dbReference type="NCBI Taxonomy" id="655355"/>
    <lineage>
        <taxon>Bacteria</taxon>
        <taxon>Pseudomonadati</taxon>
        <taxon>Bacteroidota</taxon>
        <taxon>Bacteroidia</taxon>
        <taxon>Marinilabiliales</taxon>
        <taxon>Prolixibacteraceae</taxon>
        <taxon>Sunxiuqinia</taxon>
    </lineage>
</organism>
<dbReference type="Gene3D" id="3.40.50.150">
    <property type="entry name" value="Vaccinia Virus protein VP39"/>
    <property type="match status" value="1"/>
</dbReference>
<dbReference type="AlphaFoldDB" id="A0A1I2JA62"/>
<keyword evidence="4" id="KW-1185">Reference proteome</keyword>